<evidence type="ECO:0000313" key="1">
    <source>
        <dbReference type="EMBL" id="MFC4028067.1"/>
    </source>
</evidence>
<dbReference type="EMBL" id="JBHSAS010000006">
    <property type="protein sequence ID" value="MFC4028067.1"/>
    <property type="molecule type" value="Genomic_DNA"/>
</dbReference>
<organism evidence="1 3">
    <name type="scientific">Zunongwangia endophytica</name>
    <dbReference type="NCBI Taxonomy" id="1808945"/>
    <lineage>
        <taxon>Bacteria</taxon>
        <taxon>Pseudomonadati</taxon>
        <taxon>Bacteroidota</taxon>
        <taxon>Flavobacteriia</taxon>
        <taxon>Flavobacteriales</taxon>
        <taxon>Flavobacteriaceae</taxon>
        <taxon>Zunongwangia</taxon>
    </lineage>
</organism>
<protein>
    <recommendedName>
        <fullName evidence="4">Outer membrane efflux protein</fullName>
    </recommendedName>
</protein>
<comment type="caution">
    <text evidence="1">The sequence shown here is derived from an EMBL/GenBank/DDBJ whole genome shotgun (WGS) entry which is preliminary data.</text>
</comment>
<sequence>MNSTLNRGSIPFNEALNKINQKHQIKTNEQLSLMQLQNAQIKRLAFTTDGGFCDSGNFYKELGEGLGTIKISYQDIETSKEKVLILNKMESKEEEIPLDFKINALYQKIEDAFCFYSQALDESKKLYFKNIFKNLCFHKQAYVTGLKAQYKLANYRRKQNGLKCAELQAKGKSYIIKRGLELQTELASLYEDVIPNIKDSQDRHTLESHLKYVIADKRIFSQLQNDRFMI</sequence>
<name>A0ABV8HAW0_9FLAO</name>
<dbReference type="EMBL" id="JBHSAS010000011">
    <property type="protein sequence ID" value="MFC4028784.1"/>
    <property type="molecule type" value="Genomic_DNA"/>
</dbReference>
<keyword evidence="3" id="KW-1185">Reference proteome</keyword>
<evidence type="ECO:0000313" key="3">
    <source>
        <dbReference type="Proteomes" id="UP001595793"/>
    </source>
</evidence>
<dbReference type="Proteomes" id="UP001595793">
    <property type="component" value="Unassembled WGS sequence"/>
</dbReference>
<dbReference type="RefSeq" id="WP_290231343.1">
    <property type="nucleotide sequence ID" value="NZ_JAUFPZ010000002.1"/>
</dbReference>
<reference evidence="3" key="2">
    <citation type="journal article" date="2019" name="Int. J. Syst. Evol. Microbiol.">
        <title>The Global Catalogue of Microorganisms (GCM) 10K type strain sequencing project: providing services to taxonomists for standard genome sequencing and annotation.</title>
        <authorList>
            <consortium name="The Broad Institute Genomics Platform"/>
            <consortium name="The Broad Institute Genome Sequencing Center for Infectious Disease"/>
            <person name="Wu L."/>
            <person name="Ma J."/>
        </authorList>
    </citation>
    <scope>NUCLEOTIDE SEQUENCE [LARGE SCALE GENOMIC DNA]</scope>
    <source>
        <strain evidence="3">CECT 9128</strain>
    </source>
</reference>
<reference evidence="1" key="3">
    <citation type="submission" date="2024-09" db="EMBL/GenBank/DDBJ databases">
        <authorList>
            <person name="Sun Q."/>
            <person name="Mori K."/>
        </authorList>
    </citation>
    <scope>NUCLEOTIDE SEQUENCE</scope>
    <source>
        <strain evidence="1">CECT 9128</strain>
    </source>
</reference>
<reference evidence="1" key="1">
    <citation type="journal article" date="2014" name="Int. J. Syst. Evol. Microbiol.">
        <title>Complete genome of a new Firmicutes species belonging to the dominant human colonic microbiota ('Ruminococcus bicirculans') reveals two chromosomes and a selective capacity to utilize plant glucans.</title>
        <authorList>
            <consortium name="NISC Comparative Sequencing Program"/>
            <person name="Wegmann U."/>
            <person name="Louis P."/>
            <person name="Goesmann A."/>
            <person name="Henrissat B."/>
            <person name="Duncan S.H."/>
            <person name="Flint H.J."/>
        </authorList>
    </citation>
    <scope>NUCLEOTIDE SEQUENCE</scope>
    <source>
        <strain evidence="1">CECT 9128</strain>
    </source>
</reference>
<evidence type="ECO:0000313" key="2">
    <source>
        <dbReference type="EMBL" id="MFC4028784.1"/>
    </source>
</evidence>
<evidence type="ECO:0008006" key="4">
    <source>
        <dbReference type="Google" id="ProtNLM"/>
    </source>
</evidence>
<gene>
    <name evidence="1" type="ORF">ACFOS1_11670</name>
    <name evidence="2" type="ORF">ACFOS1_15295</name>
</gene>
<accession>A0ABV8HAW0</accession>
<proteinExistence type="predicted"/>